<accession>A0ABY7AMC4</accession>
<gene>
    <name evidence="2" type="ORF">OLW01_01155</name>
</gene>
<organism evidence="2 3">
    <name type="scientific">Catenovulum adriaticum</name>
    <dbReference type="NCBI Taxonomy" id="2984846"/>
    <lineage>
        <taxon>Bacteria</taxon>
        <taxon>Pseudomonadati</taxon>
        <taxon>Pseudomonadota</taxon>
        <taxon>Gammaproteobacteria</taxon>
        <taxon>Alteromonadales</taxon>
        <taxon>Alteromonadaceae</taxon>
        <taxon>Catenovulum</taxon>
    </lineage>
</organism>
<feature type="coiled-coil region" evidence="1">
    <location>
        <begin position="620"/>
        <end position="797"/>
    </location>
</feature>
<feature type="coiled-coil region" evidence="1">
    <location>
        <begin position="486"/>
        <end position="523"/>
    </location>
</feature>
<dbReference type="Proteomes" id="UP001163726">
    <property type="component" value="Chromosome"/>
</dbReference>
<feature type="coiled-coil region" evidence="1">
    <location>
        <begin position="249"/>
        <end position="343"/>
    </location>
</feature>
<dbReference type="InterPro" id="IPR027417">
    <property type="entry name" value="P-loop_NTPase"/>
</dbReference>
<feature type="coiled-coil region" evidence="1">
    <location>
        <begin position="384"/>
        <end position="440"/>
    </location>
</feature>
<evidence type="ECO:0000313" key="2">
    <source>
        <dbReference type="EMBL" id="WAJ70455.1"/>
    </source>
</evidence>
<dbReference type="GO" id="GO:0005524">
    <property type="term" value="F:ATP binding"/>
    <property type="evidence" value="ECO:0007669"/>
    <property type="project" value="UniProtKB-KW"/>
</dbReference>
<keyword evidence="3" id="KW-1185">Reference proteome</keyword>
<protein>
    <submittedName>
        <fullName evidence="2">ATP-binding protein</fullName>
    </submittedName>
</protein>
<keyword evidence="2" id="KW-0547">Nucleotide-binding</keyword>
<keyword evidence="2" id="KW-0067">ATP-binding</keyword>
<feature type="coiled-coil region" evidence="1">
    <location>
        <begin position="827"/>
        <end position="878"/>
    </location>
</feature>
<dbReference type="Gene3D" id="3.40.50.300">
    <property type="entry name" value="P-loop containing nucleotide triphosphate hydrolases"/>
    <property type="match status" value="1"/>
</dbReference>
<name>A0ABY7AMC4_9ALTE</name>
<dbReference type="Pfam" id="PF12128">
    <property type="entry name" value="DUF3584"/>
    <property type="match status" value="1"/>
</dbReference>
<evidence type="ECO:0000256" key="1">
    <source>
        <dbReference type="SAM" id="Coils"/>
    </source>
</evidence>
<dbReference type="EMBL" id="CP109965">
    <property type="protein sequence ID" value="WAJ70455.1"/>
    <property type="molecule type" value="Genomic_DNA"/>
</dbReference>
<dbReference type="InterPro" id="IPR021979">
    <property type="entry name" value="DUF3584"/>
</dbReference>
<dbReference type="RefSeq" id="WP_268074807.1">
    <property type="nucleotide sequence ID" value="NZ_CP109965.1"/>
</dbReference>
<keyword evidence="1" id="KW-0175">Coiled coil</keyword>
<sequence>MPSLQRIILIDTHLPGVVELKLDGHTNICGTNASGKTTLQRLIPVFYGEFPSRVVPSTRDSFERWYLPRESSFIVYEYQRNNEQTCQAVLSSSGSGVNYRLISKGFELEDYLPLQANGEHKPVTMVELGRNMKRSGVNQTSLLNTSQFRGIIQNDRSQLNNSSNSRELLAYARLYSLCEADAGLRHIEKLAKAVHSKEGKMETIKAMVSAILEEDGVVPPSSKLNLNKVDEWIKECQLIQGFDAIKPEFEQLEQSYQQLQNNEKRLAELKQHYALDLSKLSKTLTENQAKLEESSLDLHQLENNWTHQRDSLNQSISAAKADVQKYEQDLDQVEQDYLTWQDKDIESLQQNLTELPRWKSELESAQARYLLLTEKHSDIEAAFNKRLAELSEKYSQEIDIYRAEKEDKAEQLSEHKQAQNTQLQKLKQNYQQQSQSVQLEFSEAMHQLEKQQAELKVELNHLGFSQAEQTELDLLDAQIKETSGIEDAARDEQQALEQKLKSAEQNRRQADELLAKARQLSLKREKQVEAVEALLYPGEQTLLEFLRKQQPEWELDIGKVIHPDLLKRSDLAPQLAQALTQDSTTGIYNVLVDLSAIETPEYAQSEQTLREKLTAAQTDLTGAETAQQNAESELAKTNEQVQQIERQLSQLKISVTDKTQARKRLQQDKDALVSQYQHGLAERRLKLEKQLSQLKQRYQAQQSELDACLQEIEEQQVEAELEHKAHWQQLIADTQQQIEQIELRIKQAQTGLKQDKKQANLWVENELAKRDVDVDEISLLKKSIQKLNQDIKHTEDNRNLVNDYLHWYNTIFNGHKLTWQAELNQAKQVLLETERSLNRQLKSYQTEREQQLTQQTQIEQVLREAKQQESDLQQVNRQIAKLKLPPEQVTKENANLAQRITQGQTLLTEREQLQAEIKTQLERFDRLIASQSGSGLAEIWEKSREECSQTNAQGIIVLDHRKLVEKLSELIHVFVPQRLQGLRDQGKIFGKDLSSYYQVLADIDKRIASQSSRISKEVDAELFLEGVSESQVNIRSKISELEFWPELKYFQQLYLEWIEQGAHELPTQEYAQSIKQALDIIGRSALSGGISKLLDIELKIKEGQSVLIIRTDRQLNESSSHGMAYLILCKFLLAFTRLLRGNSKATIHWPIDELGTLHQSNVKKIFTACEHNNICVVGAFPNPESEVLNLFENRYLIDKASKKLQVVQPRMNPISARIKAKQANQIENEGAGA</sequence>
<reference evidence="2" key="1">
    <citation type="submission" date="2022-10" db="EMBL/GenBank/DDBJ databases">
        <title>Catenovulum adriacola sp. nov. isolated in the Harbour of Susak.</title>
        <authorList>
            <person name="Schoch T."/>
            <person name="Reich S.J."/>
            <person name="Stoeferle S."/>
            <person name="Flaiz M."/>
            <person name="Kazda M."/>
            <person name="Riedel C.U."/>
            <person name="Duerre P."/>
        </authorList>
    </citation>
    <scope>NUCLEOTIDE SEQUENCE</scope>
    <source>
        <strain evidence="2">TS8</strain>
    </source>
</reference>
<proteinExistence type="predicted"/>
<evidence type="ECO:0000313" key="3">
    <source>
        <dbReference type="Proteomes" id="UP001163726"/>
    </source>
</evidence>